<name>A0A2T1A6G8_9ACTN</name>
<keyword evidence="3" id="KW-0547">Nucleotide-binding</keyword>
<comment type="caution">
    <text evidence="6">The sequence shown here is derived from an EMBL/GenBank/DDBJ whole genome shotgun (WGS) entry which is preliminary data.</text>
</comment>
<dbReference type="Pfam" id="PF00005">
    <property type="entry name" value="ABC_tran"/>
    <property type="match status" value="1"/>
</dbReference>
<dbReference type="CDD" id="cd03257">
    <property type="entry name" value="ABC_NikE_OppD_transporters"/>
    <property type="match status" value="1"/>
</dbReference>
<proteinExistence type="inferred from homology"/>
<evidence type="ECO:0000256" key="3">
    <source>
        <dbReference type="ARBA" id="ARBA00022741"/>
    </source>
</evidence>
<keyword evidence="7" id="KW-1185">Reference proteome</keyword>
<dbReference type="InterPro" id="IPR017871">
    <property type="entry name" value="ABC_transporter-like_CS"/>
</dbReference>
<accession>A0A2T1A6G8</accession>
<keyword evidence="2" id="KW-0813">Transport</keyword>
<dbReference type="PROSITE" id="PS00211">
    <property type="entry name" value="ABC_TRANSPORTER_1"/>
    <property type="match status" value="1"/>
</dbReference>
<dbReference type="GO" id="GO:0016887">
    <property type="term" value="F:ATP hydrolysis activity"/>
    <property type="evidence" value="ECO:0007669"/>
    <property type="project" value="InterPro"/>
</dbReference>
<dbReference type="GO" id="GO:0005524">
    <property type="term" value="F:ATP binding"/>
    <property type="evidence" value="ECO:0007669"/>
    <property type="project" value="UniProtKB-KW"/>
</dbReference>
<evidence type="ECO:0000259" key="5">
    <source>
        <dbReference type="PROSITE" id="PS50893"/>
    </source>
</evidence>
<dbReference type="PROSITE" id="PS50893">
    <property type="entry name" value="ABC_TRANSPORTER_2"/>
    <property type="match status" value="1"/>
</dbReference>
<dbReference type="GO" id="GO:0055085">
    <property type="term" value="P:transmembrane transport"/>
    <property type="evidence" value="ECO:0007669"/>
    <property type="project" value="UniProtKB-ARBA"/>
</dbReference>
<dbReference type="InterPro" id="IPR003593">
    <property type="entry name" value="AAA+_ATPase"/>
</dbReference>
<evidence type="ECO:0000256" key="4">
    <source>
        <dbReference type="ARBA" id="ARBA00022840"/>
    </source>
</evidence>
<dbReference type="Proteomes" id="UP000237752">
    <property type="component" value="Unassembled WGS sequence"/>
</dbReference>
<dbReference type="InterPro" id="IPR027417">
    <property type="entry name" value="P-loop_NTPase"/>
</dbReference>
<dbReference type="Gene3D" id="3.40.50.300">
    <property type="entry name" value="P-loop containing nucleotide triphosphate hydrolases"/>
    <property type="match status" value="1"/>
</dbReference>
<reference evidence="6 7" key="1">
    <citation type="submission" date="2018-03" db="EMBL/GenBank/DDBJ databases">
        <title>Genomic Encyclopedia of Archaeal and Bacterial Type Strains, Phase II (KMG-II): from individual species to whole genera.</title>
        <authorList>
            <person name="Goeker M."/>
        </authorList>
    </citation>
    <scope>NUCLEOTIDE SEQUENCE [LARGE SCALE GENOMIC DNA]</scope>
    <source>
        <strain evidence="6 7">DSM 100065</strain>
    </source>
</reference>
<dbReference type="PANTHER" id="PTHR43776">
    <property type="entry name" value="TRANSPORT ATP-BINDING PROTEIN"/>
    <property type="match status" value="1"/>
</dbReference>
<evidence type="ECO:0000313" key="6">
    <source>
        <dbReference type="EMBL" id="PRZ44186.1"/>
    </source>
</evidence>
<dbReference type="InterPro" id="IPR003439">
    <property type="entry name" value="ABC_transporter-like_ATP-bd"/>
</dbReference>
<evidence type="ECO:0000313" key="7">
    <source>
        <dbReference type="Proteomes" id="UP000237752"/>
    </source>
</evidence>
<dbReference type="EMBL" id="PVUE01000001">
    <property type="protein sequence ID" value="PRZ44186.1"/>
    <property type="molecule type" value="Genomic_DNA"/>
</dbReference>
<sequence length="301" mass="33349">MWVVRMSAIISATDLSRHYRTPRASMFGQPGQVIGLDKATFEVEAGERFGIVGESGSGKSTLLRLLAGLDEPTSGHIEVDGLDISRHRTPWGRTPPGSPDYRRNLHGLRSRLQMVFQDPMGSLDPQMRVYDIVAEPLVAQRKPFTDADVHRLLRDVGIDPSGARRYPHQFSGGQRQRISIARALAPEPSILVADEPVSALDVSVRAQVLNLITDLVRDRELTLVFVSHDLSVVRHLCRRVAVMKDGQIVELSETKALYANPQSDYTRRLVAAIPTLAKSMSGATTRDLLTESDQPNERGDR</sequence>
<organism evidence="6 7">
    <name type="scientific">Antricoccus suffuscus</name>
    <dbReference type="NCBI Taxonomy" id="1629062"/>
    <lineage>
        <taxon>Bacteria</taxon>
        <taxon>Bacillati</taxon>
        <taxon>Actinomycetota</taxon>
        <taxon>Actinomycetes</taxon>
        <taxon>Geodermatophilales</taxon>
        <taxon>Antricoccaceae</taxon>
        <taxon>Antricoccus</taxon>
    </lineage>
</organism>
<gene>
    <name evidence="6" type="ORF">CLV47_101311</name>
</gene>
<dbReference type="SUPFAM" id="SSF52540">
    <property type="entry name" value="P-loop containing nucleoside triphosphate hydrolases"/>
    <property type="match status" value="1"/>
</dbReference>
<comment type="similarity">
    <text evidence="1">Belongs to the ABC transporter superfamily.</text>
</comment>
<evidence type="ECO:0000256" key="2">
    <source>
        <dbReference type="ARBA" id="ARBA00022448"/>
    </source>
</evidence>
<feature type="domain" description="ABC transporter" evidence="5">
    <location>
        <begin position="10"/>
        <end position="270"/>
    </location>
</feature>
<dbReference type="AlphaFoldDB" id="A0A2T1A6G8"/>
<keyword evidence="4 6" id="KW-0067">ATP-binding</keyword>
<protein>
    <submittedName>
        <fullName evidence="6">Peptide/nickel transport system ATP-binding protein</fullName>
    </submittedName>
</protein>
<dbReference type="PANTHER" id="PTHR43776:SF7">
    <property type="entry name" value="D,D-DIPEPTIDE TRANSPORT ATP-BINDING PROTEIN DDPF-RELATED"/>
    <property type="match status" value="1"/>
</dbReference>
<dbReference type="InterPro" id="IPR050319">
    <property type="entry name" value="ABC_transp_ATP-bind"/>
</dbReference>
<evidence type="ECO:0000256" key="1">
    <source>
        <dbReference type="ARBA" id="ARBA00005417"/>
    </source>
</evidence>
<dbReference type="SMART" id="SM00382">
    <property type="entry name" value="AAA"/>
    <property type="match status" value="1"/>
</dbReference>